<dbReference type="GO" id="GO:0020037">
    <property type="term" value="F:heme binding"/>
    <property type="evidence" value="ECO:0007669"/>
    <property type="project" value="UniProtKB-ARBA"/>
</dbReference>
<dbReference type="GO" id="GO:0004386">
    <property type="term" value="F:helicase activity"/>
    <property type="evidence" value="ECO:0007669"/>
    <property type="project" value="UniProtKB-KW"/>
</dbReference>
<dbReference type="Pfam" id="PF00271">
    <property type="entry name" value="Helicase_C"/>
    <property type="match status" value="1"/>
</dbReference>
<dbReference type="GO" id="GO:0006281">
    <property type="term" value="P:DNA repair"/>
    <property type="evidence" value="ECO:0007669"/>
    <property type="project" value="TreeGrafter"/>
</dbReference>
<evidence type="ECO:0000256" key="3">
    <source>
        <dbReference type="ARBA" id="ARBA00022840"/>
    </source>
</evidence>
<dbReference type="Gene3D" id="3.40.50.300">
    <property type="entry name" value="P-loop containing nucleotide triphosphate hydrolases"/>
    <property type="match status" value="1"/>
</dbReference>
<dbReference type="CDD" id="cd18793">
    <property type="entry name" value="SF2_C_SNF"/>
    <property type="match status" value="1"/>
</dbReference>
<dbReference type="SUPFAM" id="SSF55856">
    <property type="entry name" value="Cytochrome b5-like heme/steroid binding domain"/>
    <property type="match status" value="1"/>
</dbReference>
<comment type="similarity">
    <text evidence="4">Belongs to the cytochrome b5 family. MAPR subfamily.</text>
</comment>
<dbReference type="InterPro" id="IPR000330">
    <property type="entry name" value="SNF2_N"/>
</dbReference>
<dbReference type="InterPro" id="IPR049730">
    <property type="entry name" value="SNF2/RAD54-like_C"/>
</dbReference>
<dbReference type="PANTHER" id="PTHR45626:SF14">
    <property type="entry name" value="ATP-DEPENDENT DNA HELICASE (EUROFUNG)"/>
    <property type="match status" value="1"/>
</dbReference>
<dbReference type="InterPro" id="IPR036400">
    <property type="entry name" value="Cyt_B5-like_heme/steroid_sf"/>
</dbReference>
<dbReference type="OMA" id="ANTCAKL"/>
<evidence type="ECO:0000313" key="8">
    <source>
        <dbReference type="Proteomes" id="UP000006757"/>
    </source>
</evidence>
<dbReference type="Proteomes" id="UP000006757">
    <property type="component" value="Unassembled WGS sequence"/>
</dbReference>
<dbReference type="eggNOG" id="KOG1110">
    <property type="taxonomic scope" value="Eukaryota"/>
</dbReference>
<dbReference type="InterPro" id="IPR001650">
    <property type="entry name" value="Helicase_C-like"/>
</dbReference>
<dbReference type="GO" id="GO:0005634">
    <property type="term" value="C:nucleus"/>
    <property type="evidence" value="ECO:0007669"/>
    <property type="project" value="TreeGrafter"/>
</dbReference>
<feature type="compositionally biased region" description="Acidic residues" evidence="5">
    <location>
        <begin position="198"/>
        <end position="208"/>
    </location>
</feature>
<dbReference type="InterPro" id="IPR038718">
    <property type="entry name" value="SNF2-like_sf"/>
</dbReference>
<dbReference type="CDD" id="cd18008">
    <property type="entry name" value="DEXDc_SHPRH-like"/>
    <property type="match status" value="1"/>
</dbReference>
<dbReference type="PANTHER" id="PTHR45626">
    <property type="entry name" value="TRANSCRIPTION TERMINATION FACTOR 2-RELATED"/>
    <property type="match status" value="1"/>
</dbReference>
<dbReference type="InterPro" id="IPR001199">
    <property type="entry name" value="Cyt_B5-like_heme/steroid-bd"/>
</dbReference>
<dbReference type="FunFam" id="3.10.120.10:FF:000003">
    <property type="entry name" value="membrane-associated progesterone receptor component 1"/>
    <property type="match status" value="1"/>
</dbReference>
<dbReference type="PROSITE" id="PS51194">
    <property type="entry name" value="HELICASE_CTER"/>
    <property type="match status" value="1"/>
</dbReference>
<feature type="compositionally biased region" description="Low complexity" evidence="5">
    <location>
        <begin position="1"/>
        <end position="10"/>
    </location>
</feature>
<accession>K1V2B1</accession>
<dbReference type="GO" id="GO:0016787">
    <property type="term" value="F:hydrolase activity"/>
    <property type="evidence" value="ECO:0007669"/>
    <property type="project" value="UniProtKB-KW"/>
</dbReference>
<evidence type="ECO:0000256" key="4">
    <source>
        <dbReference type="ARBA" id="ARBA00038357"/>
    </source>
</evidence>
<feature type="region of interest" description="Disordered" evidence="5">
    <location>
        <begin position="829"/>
        <end position="862"/>
    </location>
</feature>
<keyword evidence="3" id="KW-0067">ATP-binding</keyword>
<comment type="caution">
    <text evidence="7">The sequence shown here is derived from an EMBL/GenBank/DDBJ whole genome shotgun (WGS) entry which is preliminary data.</text>
</comment>
<dbReference type="Gene3D" id="3.40.50.10810">
    <property type="entry name" value="Tandem AAA-ATPase domain"/>
    <property type="match status" value="1"/>
</dbReference>
<keyword evidence="8" id="KW-1185">Reference proteome</keyword>
<feature type="region of interest" description="Disordered" evidence="5">
    <location>
        <begin position="1"/>
        <end position="208"/>
    </location>
</feature>
<dbReference type="InterPro" id="IPR027417">
    <property type="entry name" value="P-loop_NTPase"/>
</dbReference>
<reference evidence="7 8" key="1">
    <citation type="journal article" date="2012" name="Eukaryot. Cell">
        <title>Genome sequence of the Trichosporon asahii environmental strain CBS 8904.</title>
        <authorList>
            <person name="Yang R.Y."/>
            <person name="Li H.T."/>
            <person name="Zhu H."/>
            <person name="Zhou G.P."/>
            <person name="Wang M."/>
            <person name="Wang L."/>
        </authorList>
    </citation>
    <scope>NUCLEOTIDE SEQUENCE [LARGE SCALE GENOMIC DNA]</scope>
    <source>
        <strain evidence="7 8">CBS 8904</strain>
    </source>
</reference>
<dbReference type="AlphaFoldDB" id="K1V2B1"/>
<dbReference type="InParanoid" id="K1V2B1"/>
<evidence type="ECO:0000259" key="6">
    <source>
        <dbReference type="PROSITE" id="PS51194"/>
    </source>
</evidence>
<gene>
    <name evidence="7" type="ORF">A1Q2_07600</name>
</gene>
<protein>
    <submittedName>
        <fullName evidence="7">DEAD/DEAH box helicase involved in nucleotide-excision repair</fullName>
    </submittedName>
</protein>
<dbReference type="SUPFAM" id="SSF52540">
    <property type="entry name" value="P-loop containing nucleoside triphosphate hydrolases"/>
    <property type="match status" value="2"/>
</dbReference>
<evidence type="ECO:0000256" key="5">
    <source>
        <dbReference type="SAM" id="MobiDB-lite"/>
    </source>
</evidence>
<feature type="domain" description="Helicase C-terminal" evidence="6">
    <location>
        <begin position="632"/>
        <end position="787"/>
    </location>
</feature>
<dbReference type="eggNOG" id="KOG1001">
    <property type="taxonomic scope" value="Eukaryota"/>
</dbReference>
<dbReference type="Pfam" id="PF00173">
    <property type="entry name" value="Cyt-b5"/>
    <property type="match status" value="1"/>
</dbReference>
<dbReference type="Gene3D" id="3.10.120.10">
    <property type="entry name" value="Cytochrome b5-like heme/steroid binding domain"/>
    <property type="match status" value="1"/>
</dbReference>
<evidence type="ECO:0000313" key="7">
    <source>
        <dbReference type="EMBL" id="EKC98054.1"/>
    </source>
</evidence>
<dbReference type="GO" id="GO:0005524">
    <property type="term" value="F:ATP binding"/>
    <property type="evidence" value="ECO:0007669"/>
    <property type="project" value="UniProtKB-KW"/>
</dbReference>
<dbReference type="Pfam" id="PF00176">
    <property type="entry name" value="SNF2-rel_dom"/>
    <property type="match status" value="1"/>
</dbReference>
<feature type="compositionally biased region" description="Low complexity" evidence="5">
    <location>
        <begin position="112"/>
        <end position="138"/>
    </location>
</feature>
<dbReference type="SMART" id="SM00490">
    <property type="entry name" value="HELICc"/>
    <property type="match status" value="1"/>
</dbReference>
<sequence>MSQSSQFSQRQRPRRALDYDLDSLIDLSQPTPSKPRSKDPIDLTDSPEPTISSPAPGRRGKGGLYPVMPTAPLSPSTRPNNARARPLSSQPSLSSSSVSSQREVSLYDDFDSGFGSSISKPKKTSAPTPAPARSSAPRMANDYGAYIRPATAFKSAPRKSAFDQPGYRDGWPEWVSAPASKVPSPQSAPEPEEKDKEPEEVEMNGEDFDLNQAKFTAEDFERFHGDPEEQMRNLLAGAVGEGEGEGEEDEEGADTVEGFADGMRLMPHQVRGVKWMRERETGRKYGGILADTVQTLARVVEGRHTPSEKKAYKGGTLKLAWIQLKLTVGGKELEKFDVVITTFQVLASEFKARGQRAAPSDSDDSDDGLRKKLKRKKKVMAALYDVKWLHEAQNIKNHKTQTAKAAVALKAKYRWCLTGTPIQNNVEELFSLFQFLRARPLDNWQVFKARISSEVKNGRTGMAMKRLHIILKAIMLRRTKDATIIVQCEFDNDEREFYDALEKKTQLTFNKFVNAGTAMANYTSVLTMLLRLRQACDHPLLVSRSAVDSDTLGRDGENFNREMSADAVEFDDGEDLADLLSGLTVAGPKKCELCSAPLPGVGGKHCLDCVRITRRAGSEARGLPPSSAKIRMLLKLLREVDSRSKNTEKTIVFSQFTSFLDLIEPYFRAEDDGSLAADKRQNVLQTIRTSAKHRVILISFKAGSTGLNLTCCNNVVLMDLWWNPALEDQAFDRAHRLGQTRAVNIWKLTVEETVEDRILANQKRELAKAVLSGEGAKNLKLTMADIMKTPSTMSWYETLTSAPVLLAIAVGISAILYVLQANPQPREHWVKQQQEAARAAAGGTSGAGSGKQATETKDPKAKLAESISVMSAPAADLAPPKDDPISVAELRQYDGSDPSKPIYVAIKGKVYDVSNKKEMYGPGAGYNVFAGKDASKGLGMSSLDPKDAIADYSTLNETQMKTLDQWDSFFAKFQADDQRYNIVGKVVP</sequence>
<keyword evidence="7" id="KW-0347">Helicase</keyword>
<organism evidence="7 8">
    <name type="scientific">Trichosporon asahii var. asahii (strain CBS 8904)</name>
    <name type="common">Yeast</name>
    <dbReference type="NCBI Taxonomy" id="1220162"/>
    <lineage>
        <taxon>Eukaryota</taxon>
        <taxon>Fungi</taxon>
        <taxon>Dikarya</taxon>
        <taxon>Basidiomycota</taxon>
        <taxon>Agaricomycotina</taxon>
        <taxon>Tremellomycetes</taxon>
        <taxon>Trichosporonales</taxon>
        <taxon>Trichosporonaceae</taxon>
        <taxon>Trichosporon</taxon>
    </lineage>
</organism>
<dbReference type="FunCoup" id="K1V2B1">
    <property type="interactions" value="122"/>
</dbReference>
<name>K1V2B1_TRIAC</name>
<dbReference type="OrthoDB" id="423559at2759"/>
<dbReference type="STRING" id="1220162.K1V2B1"/>
<dbReference type="InterPro" id="IPR050628">
    <property type="entry name" value="SNF2_RAD54_helicase_TF"/>
</dbReference>
<feature type="compositionally biased region" description="Low complexity" evidence="5">
    <location>
        <begin position="831"/>
        <end position="842"/>
    </location>
</feature>
<dbReference type="HOGENOM" id="CLU_302104_0_0_1"/>
<proteinExistence type="inferred from homology"/>
<feature type="compositionally biased region" description="Low complexity" evidence="5">
    <location>
        <begin position="85"/>
        <end position="104"/>
    </location>
</feature>
<evidence type="ECO:0000256" key="1">
    <source>
        <dbReference type="ARBA" id="ARBA00022741"/>
    </source>
</evidence>
<dbReference type="EMBL" id="AMBO01000398">
    <property type="protein sequence ID" value="EKC98054.1"/>
    <property type="molecule type" value="Genomic_DNA"/>
</dbReference>
<keyword evidence="2" id="KW-0378">Hydrolase</keyword>
<evidence type="ECO:0000256" key="2">
    <source>
        <dbReference type="ARBA" id="ARBA00022801"/>
    </source>
</evidence>
<keyword evidence="1" id="KW-0547">Nucleotide-binding</keyword>
<dbReference type="GO" id="GO:0008094">
    <property type="term" value="F:ATP-dependent activity, acting on DNA"/>
    <property type="evidence" value="ECO:0007669"/>
    <property type="project" value="TreeGrafter"/>
</dbReference>
<dbReference type="SMART" id="SM01117">
    <property type="entry name" value="Cyt-b5"/>
    <property type="match status" value="1"/>
</dbReference>